<reference evidence="2" key="1">
    <citation type="submission" date="2025-08" db="UniProtKB">
        <authorList>
            <consortium name="RefSeq"/>
        </authorList>
    </citation>
    <scope>IDENTIFICATION</scope>
</reference>
<evidence type="ECO:0000313" key="2">
    <source>
        <dbReference type="RefSeq" id="XP_065663561.1"/>
    </source>
</evidence>
<keyword evidence="1" id="KW-1185">Reference proteome</keyword>
<organism evidence="1 2">
    <name type="scientific">Hydra vulgaris</name>
    <name type="common">Hydra</name>
    <name type="synonym">Hydra attenuata</name>
    <dbReference type="NCBI Taxonomy" id="6087"/>
    <lineage>
        <taxon>Eukaryota</taxon>
        <taxon>Metazoa</taxon>
        <taxon>Cnidaria</taxon>
        <taxon>Hydrozoa</taxon>
        <taxon>Hydroidolina</taxon>
        <taxon>Anthoathecata</taxon>
        <taxon>Aplanulata</taxon>
        <taxon>Hydridae</taxon>
        <taxon>Hydra</taxon>
    </lineage>
</organism>
<protein>
    <submittedName>
        <fullName evidence="2">Uncharacterized protein LOC136085840</fullName>
    </submittedName>
</protein>
<sequence length="499" mass="58264">MFYTCNKSEDFKEHKYGLTICATGTPINCPSNPYFVNDSLRRSKALAIEDTYYESLKRRENRLSRKYEYTKSLCKHSGEELAEYSNKLCKNTDDEQVEYSDVLHKNVGDELVKAKYCFQKNKLGDLKIEDKPVTESKIFSENVNYQTKLIDSKLQLTYNNTPLETKENSFKKNICNLKKNLCDLKKCDEKPLKVFVLTGFRINNIPKHGLWNEYSKSFNLPSKDGCLTNCSLSFKHDHSINSKLLVEDNFFKCCSLNSGTFMNNSFNSRKNSINYCITNNDRDEKIVITRYTQYEPQHTNPEFELAQKYHDDNQENRKKKQEISGGIVENEGLEFQDNAYKKHLNQFCNQSTPSNVTEHLLQQFSNEKTSSLFQEYVAKSTADSICSGKHMLGINQVNNDKTVNFQKACFNKVYNTVQNEFNEKVCKQEIFFLKNNIHKPIYNSKIEFPLQNTDSMIQEFPLQKTVRANTINARNKFCFVLHEFKEKYSEMHKVSEDFI</sequence>
<proteinExistence type="predicted"/>
<accession>A0ABM4CNZ2</accession>
<gene>
    <name evidence="2" type="primary">LOC136085840</name>
</gene>
<dbReference type="GeneID" id="136085840"/>
<dbReference type="RefSeq" id="XP_065663561.1">
    <property type="nucleotide sequence ID" value="XM_065807489.1"/>
</dbReference>
<dbReference type="Proteomes" id="UP001652625">
    <property type="component" value="Chromosome 10"/>
</dbReference>
<evidence type="ECO:0000313" key="1">
    <source>
        <dbReference type="Proteomes" id="UP001652625"/>
    </source>
</evidence>
<name>A0ABM4CNZ2_HYDVU</name>